<feature type="transmembrane region" description="Helical" evidence="2">
    <location>
        <begin position="14"/>
        <end position="36"/>
    </location>
</feature>
<evidence type="ECO:0000256" key="1">
    <source>
        <dbReference type="SAM" id="MobiDB-lite"/>
    </source>
</evidence>
<dbReference type="AlphaFoldDB" id="A0A1M7YMV6"/>
<dbReference type="STRING" id="1121345.SAMN02745217_04420"/>
<proteinExistence type="predicted"/>
<organism evidence="3 4">
    <name type="scientific">Anaerocolumna xylanovorans DSM 12503</name>
    <dbReference type="NCBI Taxonomy" id="1121345"/>
    <lineage>
        <taxon>Bacteria</taxon>
        <taxon>Bacillati</taxon>
        <taxon>Bacillota</taxon>
        <taxon>Clostridia</taxon>
        <taxon>Lachnospirales</taxon>
        <taxon>Lachnospiraceae</taxon>
        <taxon>Anaerocolumna</taxon>
    </lineage>
</organism>
<protein>
    <submittedName>
        <fullName evidence="3">UPF0755 protein</fullName>
    </submittedName>
</protein>
<reference evidence="3 4" key="1">
    <citation type="submission" date="2016-12" db="EMBL/GenBank/DDBJ databases">
        <authorList>
            <person name="Song W.-J."/>
            <person name="Kurnit D.M."/>
        </authorList>
    </citation>
    <scope>NUCLEOTIDE SEQUENCE [LARGE SCALE GENOMIC DNA]</scope>
    <source>
        <strain evidence="3 4">DSM 12503</strain>
    </source>
</reference>
<dbReference type="OrthoDB" id="9810667at2"/>
<gene>
    <name evidence="3" type="ORF">SAMN02745217_04420</name>
</gene>
<evidence type="ECO:0000313" key="3">
    <source>
        <dbReference type="EMBL" id="SHO53983.1"/>
    </source>
</evidence>
<keyword evidence="4" id="KW-1185">Reference proteome</keyword>
<dbReference type="Gene3D" id="3.30.1490.480">
    <property type="entry name" value="Endolytic murein transglycosylase"/>
    <property type="match status" value="1"/>
</dbReference>
<dbReference type="Proteomes" id="UP000184612">
    <property type="component" value="Unassembled WGS sequence"/>
</dbReference>
<name>A0A1M7YMV6_9FIRM</name>
<keyword evidence="2" id="KW-0472">Membrane</keyword>
<dbReference type="InterPro" id="IPR003770">
    <property type="entry name" value="MLTG-like"/>
</dbReference>
<dbReference type="EMBL" id="FRFD01000016">
    <property type="protein sequence ID" value="SHO53983.1"/>
    <property type="molecule type" value="Genomic_DNA"/>
</dbReference>
<sequence>MAARSTSSQVALKVISTILKILLNILFYTIVIILLVKISGMAHDFGYQVFGKVTASEAPGHDAAIQVKKGESTMNIASKLEVNGIIVNKYSFFLKAKLKKYNLMPGTYELNTSMTYDEIFNVLTVPSSEEDAENADGKESKGKEENTNSTNGTKK</sequence>
<accession>A0A1M7YMV6</accession>
<feature type="region of interest" description="Disordered" evidence="1">
    <location>
        <begin position="127"/>
        <end position="155"/>
    </location>
</feature>
<dbReference type="Pfam" id="PF02618">
    <property type="entry name" value="YceG"/>
    <property type="match status" value="1"/>
</dbReference>
<evidence type="ECO:0000256" key="2">
    <source>
        <dbReference type="SAM" id="Phobius"/>
    </source>
</evidence>
<keyword evidence="2" id="KW-1133">Transmembrane helix</keyword>
<dbReference type="RefSeq" id="WP_073591048.1">
    <property type="nucleotide sequence ID" value="NZ_FRFD01000016.1"/>
</dbReference>
<feature type="compositionally biased region" description="Basic and acidic residues" evidence="1">
    <location>
        <begin position="135"/>
        <end position="146"/>
    </location>
</feature>
<evidence type="ECO:0000313" key="4">
    <source>
        <dbReference type="Proteomes" id="UP000184612"/>
    </source>
</evidence>
<keyword evidence="2" id="KW-0812">Transmembrane</keyword>